<evidence type="ECO:0000256" key="1">
    <source>
        <dbReference type="ARBA" id="ARBA00001554"/>
    </source>
</evidence>
<dbReference type="CDD" id="cd00914">
    <property type="entry name" value="PCD_DCoH_subfamily_b"/>
    <property type="match status" value="1"/>
</dbReference>
<protein>
    <recommendedName>
        <fullName evidence="4">Putative pterin-4-alpha-carbinolamine dehydratase</fullName>
        <shortName evidence="4">PHS</shortName>
        <ecNumber evidence="4">4.2.1.96</ecNumber>
    </recommendedName>
    <alternativeName>
        <fullName evidence="4">4-alpha-hydroxy-tetrahydropterin dehydratase</fullName>
    </alternativeName>
    <alternativeName>
        <fullName evidence="4">Pterin carbinolamine dehydratase</fullName>
        <shortName evidence="4">PCD</shortName>
    </alternativeName>
</protein>
<proteinExistence type="inferred from homology"/>
<dbReference type="SUPFAM" id="SSF55248">
    <property type="entry name" value="PCD-like"/>
    <property type="match status" value="1"/>
</dbReference>
<dbReference type="NCBIfam" id="NF002017">
    <property type="entry name" value="PRK00823.1-2"/>
    <property type="match status" value="1"/>
</dbReference>
<comment type="caution">
    <text evidence="5">The sequence shown here is derived from an EMBL/GenBank/DDBJ whole genome shotgun (WGS) entry which is preliminary data.</text>
</comment>
<reference evidence="5 6" key="1">
    <citation type="submission" date="2018-05" db="EMBL/GenBank/DDBJ databases">
        <title>Complete genome sequence of Flagellimonas aquimarina ECD12 isolated from seaweed Ecklonia cava.</title>
        <authorList>
            <person name="Choi S."/>
            <person name="Seong C."/>
        </authorList>
    </citation>
    <scope>NUCLEOTIDE SEQUENCE [LARGE SCALE GENOMIC DNA]</scope>
    <source>
        <strain evidence="5 6">ECD12</strain>
    </source>
</reference>
<organism evidence="5 6">
    <name type="scientific">Flagellimonas aquimarina</name>
    <dbReference type="NCBI Taxonomy" id="2201895"/>
    <lineage>
        <taxon>Bacteria</taxon>
        <taxon>Pseudomonadati</taxon>
        <taxon>Bacteroidota</taxon>
        <taxon>Flavobacteriia</taxon>
        <taxon>Flavobacteriales</taxon>
        <taxon>Flavobacteriaceae</taxon>
        <taxon>Flagellimonas</taxon>
    </lineage>
</organism>
<dbReference type="EC" id="4.2.1.96" evidence="4"/>
<dbReference type="Gene3D" id="3.30.1360.20">
    <property type="entry name" value="Transcriptional coactivator/pterin dehydratase"/>
    <property type="match status" value="1"/>
</dbReference>
<dbReference type="InterPro" id="IPR001533">
    <property type="entry name" value="Pterin_deHydtase"/>
</dbReference>
<dbReference type="Proteomes" id="UP000245762">
    <property type="component" value="Unassembled WGS sequence"/>
</dbReference>
<keyword evidence="6" id="KW-1185">Reference proteome</keyword>
<evidence type="ECO:0000256" key="2">
    <source>
        <dbReference type="ARBA" id="ARBA00006472"/>
    </source>
</evidence>
<dbReference type="NCBIfam" id="NF002018">
    <property type="entry name" value="PRK00823.1-3"/>
    <property type="match status" value="1"/>
</dbReference>
<dbReference type="EMBL" id="QGEG01000004">
    <property type="protein sequence ID" value="PWL37598.1"/>
    <property type="molecule type" value="Genomic_DNA"/>
</dbReference>
<dbReference type="GO" id="GO:0006729">
    <property type="term" value="P:tetrahydrobiopterin biosynthetic process"/>
    <property type="evidence" value="ECO:0007669"/>
    <property type="project" value="InterPro"/>
</dbReference>
<dbReference type="AlphaFoldDB" id="A0A316KWW5"/>
<sequence>MKKLSADQIEESLKDIKGWAYNEGSIWKSFKFQDFKDTFSIMTRIAFECEKQNHHPNWENVYNNLTIKLNTHDVGGITQNDFDLAKSIEKIVNNK</sequence>
<dbReference type="PANTHER" id="PTHR12599:SF0">
    <property type="entry name" value="PTERIN-4-ALPHA-CARBINOLAMINE DEHYDRATASE"/>
    <property type="match status" value="1"/>
</dbReference>
<dbReference type="OrthoDB" id="9794987at2"/>
<accession>A0A316KWW5</accession>
<comment type="catalytic activity">
    <reaction evidence="1 4">
        <text>(4aS,6R)-4a-hydroxy-L-erythro-5,6,7,8-tetrahydrobiopterin = (6R)-L-erythro-6,7-dihydrobiopterin + H2O</text>
        <dbReference type="Rhea" id="RHEA:11920"/>
        <dbReference type="ChEBI" id="CHEBI:15377"/>
        <dbReference type="ChEBI" id="CHEBI:15642"/>
        <dbReference type="ChEBI" id="CHEBI:43120"/>
        <dbReference type="EC" id="4.2.1.96"/>
    </reaction>
</comment>
<evidence type="ECO:0000256" key="3">
    <source>
        <dbReference type="ARBA" id="ARBA00023239"/>
    </source>
</evidence>
<dbReference type="GO" id="GO:0008124">
    <property type="term" value="F:4-alpha-hydroxytetrahydrobiopterin dehydratase activity"/>
    <property type="evidence" value="ECO:0007669"/>
    <property type="project" value="UniProtKB-UniRule"/>
</dbReference>
<evidence type="ECO:0000313" key="6">
    <source>
        <dbReference type="Proteomes" id="UP000245762"/>
    </source>
</evidence>
<keyword evidence="3 4" id="KW-0456">Lyase</keyword>
<name>A0A316KWW5_9FLAO</name>
<dbReference type="HAMAP" id="MF_00434">
    <property type="entry name" value="Pterin_4_alpha"/>
    <property type="match status" value="1"/>
</dbReference>
<dbReference type="PANTHER" id="PTHR12599">
    <property type="entry name" value="PTERIN-4-ALPHA-CARBINOLAMINE DEHYDRATASE"/>
    <property type="match status" value="1"/>
</dbReference>
<dbReference type="Pfam" id="PF01329">
    <property type="entry name" value="Pterin_4a"/>
    <property type="match status" value="1"/>
</dbReference>
<dbReference type="RefSeq" id="WP_109664694.1">
    <property type="nucleotide sequence ID" value="NZ_QGEG01000004.1"/>
</dbReference>
<gene>
    <name evidence="5" type="ORF">DKG77_14945</name>
</gene>
<comment type="similarity">
    <text evidence="2 4">Belongs to the pterin-4-alpha-carbinolamine dehydratase family.</text>
</comment>
<dbReference type="InterPro" id="IPR036428">
    <property type="entry name" value="PCD_sf"/>
</dbReference>
<evidence type="ECO:0000313" key="5">
    <source>
        <dbReference type="EMBL" id="PWL37598.1"/>
    </source>
</evidence>
<evidence type="ECO:0000256" key="4">
    <source>
        <dbReference type="HAMAP-Rule" id="MF_00434"/>
    </source>
</evidence>